<comment type="caution">
    <text evidence="2">The sequence shown here is derived from an EMBL/GenBank/DDBJ whole genome shotgun (WGS) entry which is preliminary data.</text>
</comment>
<evidence type="ECO:0000313" key="3">
    <source>
        <dbReference type="Proteomes" id="UP001419268"/>
    </source>
</evidence>
<feature type="region of interest" description="Disordered" evidence="1">
    <location>
        <begin position="14"/>
        <end position="52"/>
    </location>
</feature>
<accession>A0AAP0F3K3</accession>
<proteinExistence type="predicted"/>
<feature type="compositionally biased region" description="Acidic residues" evidence="1">
    <location>
        <begin position="41"/>
        <end position="52"/>
    </location>
</feature>
<evidence type="ECO:0000313" key="2">
    <source>
        <dbReference type="EMBL" id="KAK9104051.1"/>
    </source>
</evidence>
<protein>
    <submittedName>
        <fullName evidence="2">Uncharacterized protein</fullName>
    </submittedName>
</protein>
<reference evidence="2 3" key="1">
    <citation type="submission" date="2024-01" db="EMBL/GenBank/DDBJ databases">
        <title>Genome assemblies of Stephania.</title>
        <authorList>
            <person name="Yang L."/>
        </authorList>
    </citation>
    <scope>NUCLEOTIDE SEQUENCE [LARGE SCALE GENOMIC DNA]</scope>
    <source>
        <strain evidence="2">JXDWG</strain>
        <tissue evidence="2">Leaf</tissue>
    </source>
</reference>
<organism evidence="2 3">
    <name type="scientific">Stephania cephalantha</name>
    <dbReference type="NCBI Taxonomy" id="152367"/>
    <lineage>
        <taxon>Eukaryota</taxon>
        <taxon>Viridiplantae</taxon>
        <taxon>Streptophyta</taxon>
        <taxon>Embryophyta</taxon>
        <taxon>Tracheophyta</taxon>
        <taxon>Spermatophyta</taxon>
        <taxon>Magnoliopsida</taxon>
        <taxon>Ranunculales</taxon>
        <taxon>Menispermaceae</taxon>
        <taxon>Menispermoideae</taxon>
        <taxon>Cissampelideae</taxon>
        <taxon>Stephania</taxon>
    </lineage>
</organism>
<evidence type="ECO:0000256" key="1">
    <source>
        <dbReference type="SAM" id="MobiDB-lite"/>
    </source>
</evidence>
<dbReference type="EMBL" id="JBBNAG010000009">
    <property type="protein sequence ID" value="KAK9104051.1"/>
    <property type="molecule type" value="Genomic_DNA"/>
</dbReference>
<name>A0AAP0F3K3_9MAGN</name>
<dbReference type="AlphaFoldDB" id="A0AAP0F3K3"/>
<gene>
    <name evidence="2" type="ORF">Scep_020895</name>
</gene>
<sequence>MERESLCIALHDRKSRDGRGSSFCDELNTSEDGDYCGSDEGTSEESSDDDTR</sequence>
<keyword evidence="3" id="KW-1185">Reference proteome</keyword>
<dbReference type="Proteomes" id="UP001419268">
    <property type="component" value="Unassembled WGS sequence"/>
</dbReference>